<organism evidence="2 3">
    <name type="scientific">Trichogramma kaykai</name>
    <dbReference type="NCBI Taxonomy" id="54128"/>
    <lineage>
        <taxon>Eukaryota</taxon>
        <taxon>Metazoa</taxon>
        <taxon>Ecdysozoa</taxon>
        <taxon>Arthropoda</taxon>
        <taxon>Hexapoda</taxon>
        <taxon>Insecta</taxon>
        <taxon>Pterygota</taxon>
        <taxon>Neoptera</taxon>
        <taxon>Endopterygota</taxon>
        <taxon>Hymenoptera</taxon>
        <taxon>Apocrita</taxon>
        <taxon>Proctotrupomorpha</taxon>
        <taxon>Chalcidoidea</taxon>
        <taxon>Trichogrammatidae</taxon>
        <taxon>Trichogramma</taxon>
    </lineage>
</organism>
<dbReference type="Proteomes" id="UP001627154">
    <property type="component" value="Unassembled WGS sequence"/>
</dbReference>
<keyword evidence="3" id="KW-1185">Reference proteome</keyword>
<evidence type="ECO:0000313" key="2">
    <source>
        <dbReference type="EMBL" id="KAL3390835.1"/>
    </source>
</evidence>
<dbReference type="SUPFAM" id="SSF52540">
    <property type="entry name" value="P-loop containing nucleoside triphosphate hydrolases"/>
    <property type="match status" value="1"/>
</dbReference>
<feature type="domain" description="(+)RNA virus helicase C-terminal" evidence="1">
    <location>
        <begin position="193"/>
        <end position="278"/>
    </location>
</feature>
<comment type="caution">
    <text evidence="2">The sequence shown here is derived from an EMBL/GenBank/DDBJ whole genome shotgun (WGS) entry which is preliminary data.</text>
</comment>
<sequence>MDKPKYKNPSNSILAELCLNTLCDEFKIYTLSKIMRQENDIPFINVLNNTAIGELTDEHCDLLNTRSNIPQEDIPYNAIRLFGENKLVNEYKMIRIQQEPGITYESISKDQILDKLSSEKKQKLLESLIYKKRQELNGLHHTLQLKIGIRYMMITNIDVSDGTLRRIDFNNKQEPITAWIDFGINKTIGRKTKLKFNKQNNNTNETSYVPIGKISPPLTNKSGLQISRTQFPLTPAEAITIHKSQGETYDKVCLDLRKLNKKYVTHSMMYVALSRVRKLEDIYLLGRFIPLPKKKNNNIQEIIKEMNTNRQLQISLSYDFPGNELKIIYHNATNHLELISKRF</sequence>
<dbReference type="PANTHER" id="PTHR47642:SF6">
    <property type="entry name" value="ATP-DEPENDENT DNA HELICASE"/>
    <property type="match status" value="1"/>
</dbReference>
<dbReference type="CDD" id="cd18809">
    <property type="entry name" value="SF1_C_RecD"/>
    <property type="match status" value="1"/>
</dbReference>
<dbReference type="Pfam" id="PF01443">
    <property type="entry name" value="Viral_helicase1"/>
    <property type="match status" value="1"/>
</dbReference>
<gene>
    <name evidence="2" type="ORF">TKK_014302</name>
</gene>
<protein>
    <recommendedName>
        <fullName evidence="1">(+)RNA virus helicase C-terminal domain-containing protein</fullName>
    </recommendedName>
</protein>
<accession>A0ABD2WCM3</accession>
<dbReference type="InterPro" id="IPR027417">
    <property type="entry name" value="P-loop_NTPase"/>
</dbReference>
<dbReference type="AlphaFoldDB" id="A0ABD2WCM3"/>
<evidence type="ECO:0000259" key="1">
    <source>
        <dbReference type="Pfam" id="PF01443"/>
    </source>
</evidence>
<reference evidence="2 3" key="1">
    <citation type="journal article" date="2024" name="bioRxiv">
        <title>A reference genome for Trichogramma kaykai: A tiny desert-dwelling parasitoid wasp with competing sex-ratio distorters.</title>
        <authorList>
            <person name="Culotta J."/>
            <person name="Lindsey A.R."/>
        </authorList>
    </citation>
    <scope>NUCLEOTIDE SEQUENCE [LARGE SCALE GENOMIC DNA]</scope>
    <source>
        <strain evidence="2 3">KSX58</strain>
    </source>
</reference>
<dbReference type="InterPro" id="IPR051055">
    <property type="entry name" value="PIF1_helicase"/>
</dbReference>
<dbReference type="Gene3D" id="3.40.50.300">
    <property type="entry name" value="P-loop containing nucleotide triphosphate hydrolases"/>
    <property type="match status" value="1"/>
</dbReference>
<dbReference type="PANTHER" id="PTHR47642">
    <property type="entry name" value="ATP-DEPENDENT DNA HELICASE"/>
    <property type="match status" value="1"/>
</dbReference>
<evidence type="ECO:0000313" key="3">
    <source>
        <dbReference type="Proteomes" id="UP001627154"/>
    </source>
</evidence>
<dbReference type="EMBL" id="JBJJXI010000114">
    <property type="protein sequence ID" value="KAL3390835.1"/>
    <property type="molecule type" value="Genomic_DNA"/>
</dbReference>
<dbReference type="InterPro" id="IPR027351">
    <property type="entry name" value="(+)RNA_virus_helicase_core_dom"/>
</dbReference>
<proteinExistence type="predicted"/>
<name>A0ABD2WCM3_9HYME</name>